<feature type="coiled-coil region" evidence="1">
    <location>
        <begin position="7"/>
        <end position="34"/>
    </location>
</feature>
<evidence type="ECO:0000256" key="2">
    <source>
        <dbReference type="SAM" id="MobiDB-lite"/>
    </source>
</evidence>
<organism evidence="3 4">
    <name type="scientific">Romanomermis culicivorax</name>
    <name type="common">Nematode worm</name>
    <dbReference type="NCBI Taxonomy" id="13658"/>
    <lineage>
        <taxon>Eukaryota</taxon>
        <taxon>Metazoa</taxon>
        <taxon>Ecdysozoa</taxon>
        <taxon>Nematoda</taxon>
        <taxon>Enoplea</taxon>
        <taxon>Dorylaimia</taxon>
        <taxon>Mermithida</taxon>
        <taxon>Mermithoidea</taxon>
        <taxon>Mermithidae</taxon>
        <taxon>Romanomermis</taxon>
    </lineage>
</organism>
<name>A0A915JDW2_ROMCU</name>
<feature type="compositionally biased region" description="Polar residues" evidence="2">
    <location>
        <begin position="67"/>
        <end position="80"/>
    </location>
</feature>
<reference evidence="4" key="1">
    <citation type="submission" date="2022-11" db="UniProtKB">
        <authorList>
            <consortium name="WormBaseParasite"/>
        </authorList>
    </citation>
    <scope>IDENTIFICATION</scope>
</reference>
<dbReference type="WBParaSite" id="nRc.2.0.1.t24675-RA">
    <property type="protein sequence ID" value="nRc.2.0.1.t24675-RA"/>
    <property type="gene ID" value="nRc.2.0.1.g24675"/>
</dbReference>
<evidence type="ECO:0000256" key="1">
    <source>
        <dbReference type="SAM" id="Coils"/>
    </source>
</evidence>
<keyword evidence="1" id="KW-0175">Coiled coil</keyword>
<evidence type="ECO:0000313" key="3">
    <source>
        <dbReference type="Proteomes" id="UP000887565"/>
    </source>
</evidence>
<keyword evidence="3" id="KW-1185">Reference proteome</keyword>
<accession>A0A915JDW2</accession>
<dbReference type="AlphaFoldDB" id="A0A915JDW2"/>
<proteinExistence type="predicted"/>
<evidence type="ECO:0000313" key="4">
    <source>
        <dbReference type="WBParaSite" id="nRc.2.0.1.t24675-RA"/>
    </source>
</evidence>
<sequence length="233" mass="26605">MSFIVILKIFEKNVQISERNLEIFQQNLKIAEQTFFRTKLEEKKMNPSKNANDDDDVSPALKKPKMENSSPGVFSNDSPATKISKESGVSIFDPSKVAQLIKKIADRLDNNNNNQKIDTTTAANDFSKKVGEIAGGDGDDFQSNNNNLFDNMSKIKTKSEKFPIEEINEAKNRSIDNLDFDQTKRYVSILRHLLQIKDVELRMAELKNLESKKEIDNVNNKLNVITKKMENFK</sequence>
<protein>
    <submittedName>
        <fullName evidence="4">Uncharacterized protein</fullName>
    </submittedName>
</protein>
<dbReference type="Proteomes" id="UP000887565">
    <property type="component" value="Unplaced"/>
</dbReference>
<feature type="region of interest" description="Disordered" evidence="2">
    <location>
        <begin position="41"/>
        <end position="80"/>
    </location>
</feature>